<dbReference type="SUPFAM" id="SSF81321">
    <property type="entry name" value="Family A G protein-coupled receptor-like"/>
    <property type="match status" value="1"/>
</dbReference>
<feature type="transmembrane region" description="Helical" evidence="1">
    <location>
        <begin position="78"/>
        <end position="100"/>
    </location>
</feature>
<dbReference type="Pfam" id="PF10326">
    <property type="entry name" value="7TM_GPCR_Str"/>
    <property type="match status" value="1"/>
</dbReference>
<organism evidence="2 3">
    <name type="scientific">Caenorhabditis nigoni</name>
    <dbReference type="NCBI Taxonomy" id="1611254"/>
    <lineage>
        <taxon>Eukaryota</taxon>
        <taxon>Metazoa</taxon>
        <taxon>Ecdysozoa</taxon>
        <taxon>Nematoda</taxon>
        <taxon>Chromadorea</taxon>
        <taxon>Rhabditida</taxon>
        <taxon>Rhabditina</taxon>
        <taxon>Rhabditomorpha</taxon>
        <taxon>Rhabditoidea</taxon>
        <taxon>Rhabditidae</taxon>
        <taxon>Peloderinae</taxon>
        <taxon>Caenorhabditis</taxon>
    </lineage>
</organism>
<gene>
    <name evidence="2" type="primary">Cnig_chr_V.g20396</name>
    <name evidence="2" type="ORF">B9Z55_020396</name>
</gene>
<dbReference type="Proteomes" id="UP000230233">
    <property type="component" value="Chromosome V"/>
</dbReference>
<keyword evidence="1" id="KW-0472">Membrane</keyword>
<keyword evidence="1" id="KW-1133">Transmembrane helix</keyword>
<feature type="transmembrane region" description="Helical" evidence="1">
    <location>
        <begin position="44"/>
        <end position="66"/>
    </location>
</feature>
<accession>A0A2G5TMK3</accession>
<dbReference type="InterPro" id="IPR019428">
    <property type="entry name" value="7TM_GPCR_serpentine_rcpt_Str"/>
</dbReference>
<dbReference type="PANTHER" id="PTHR46000:SF11">
    <property type="entry name" value="SEVEN TM RECEPTOR"/>
    <property type="match status" value="1"/>
</dbReference>
<evidence type="ECO:0000256" key="1">
    <source>
        <dbReference type="SAM" id="Phobius"/>
    </source>
</evidence>
<dbReference type="PANTHER" id="PTHR46000">
    <property type="entry name" value="SEVEN TM RECEPTOR-RELATED"/>
    <property type="match status" value="1"/>
</dbReference>
<name>A0A2G5TMK3_9PELO</name>
<dbReference type="AlphaFoldDB" id="A0A2G5TMK3"/>
<dbReference type="OrthoDB" id="5868941at2759"/>
<sequence>MTATMLFQYTVILYCAIWMYFGMEEKLRSLSLSMRKLHKQLFKTLVLQIVSPTISLFIPDFFIIYLPFLDLEIDLPTGIFLCAFTIYPAMDAIIVMCVVADYKKAAKSNN</sequence>
<comment type="caution">
    <text evidence="2">The sequence shown here is derived from an EMBL/GenBank/DDBJ whole genome shotgun (WGS) entry which is preliminary data.</text>
</comment>
<evidence type="ECO:0000313" key="2">
    <source>
        <dbReference type="EMBL" id="PIC28515.1"/>
    </source>
</evidence>
<keyword evidence="1" id="KW-0812">Transmembrane</keyword>
<dbReference type="STRING" id="1611254.A0A2G5TMK3"/>
<evidence type="ECO:0000313" key="3">
    <source>
        <dbReference type="Proteomes" id="UP000230233"/>
    </source>
</evidence>
<feature type="transmembrane region" description="Helical" evidence="1">
    <location>
        <begin position="6"/>
        <end position="23"/>
    </location>
</feature>
<reference evidence="3" key="1">
    <citation type="submission" date="2017-10" db="EMBL/GenBank/DDBJ databases">
        <title>Rapid genome shrinkage in a self-fertile nematode reveals novel sperm competition proteins.</title>
        <authorList>
            <person name="Yin D."/>
            <person name="Schwarz E.M."/>
            <person name="Thomas C.G."/>
            <person name="Felde R.L."/>
            <person name="Korf I.F."/>
            <person name="Cutter A.D."/>
            <person name="Schartner C.M."/>
            <person name="Ralston E.J."/>
            <person name="Meyer B.J."/>
            <person name="Haag E.S."/>
        </authorList>
    </citation>
    <scope>NUCLEOTIDE SEQUENCE [LARGE SCALE GENOMIC DNA]</scope>
    <source>
        <strain evidence="3">JU1422</strain>
    </source>
</reference>
<dbReference type="EMBL" id="PDUG01000005">
    <property type="protein sequence ID" value="PIC28515.1"/>
    <property type="molecule type" value="Genomic_DNA"/>
</dbReference>
<keyword evidence="3" id="KW-1185">Reference proteome</keyword>
<evidence type="ECO:0008006" key="4">
    <source>
        <dbReference type="Google" id="ProtNLM"/>
    </source>
</evidence>
<protein>
    <recommendedName>
        <fullName evidence="4">7TM GPCR serpentine receptor class x (Srx) domain-containing protein</fullName>
    </recommendedName>
</protein>
<proteinExistence type="predicted"/>